<dbReference type="Gene3D" id="1.10.750.20">
    <property type="entry name" value="SOCS box"/>
    <property type="match status" value="1"/>
</dbReference>
<protein>
    <recommendedName>
        <fullName evidence="2">SOCS box domain-containing protein</fullName>
    </recommendedName>
</protein>
<dbReference type="GO" id="GO:0035556">
    <property type="term" value="P:intracellular signal transduction"/>
    <property type="evidence" value="ECO:0007669"/>
    <property type="project" value="InterPro"/>
</dbReference>
<comment type="caution">
    <text evidence="3">The sequence shown here is derived from an EMBL/GenBank/DDBJ whole genome shotgun (WGS) entry which is preliminary data.</text>
</comment>
<feature type="domain" description="SOCS box" evidence="2">
    <location>
        <begin position="1"/>
        <end position="36"/>
    </location>
</feature>
<evidence type="ECO:0000313" key="3">
    <source>
        <dbReference type="EMBL" id="ETE56469.1"/>
    </source>
</evidence>
<sequence length="36" mass="4218">MDLCRRSVRLALGKNRLNEISTLPLPKSLKNYLLYQ</sequence>
<keyword evidence="4" id="KW-1185">Reference proteome</keyword>
<evidence type="ECO:0000259" key="2">
    <source>
        <dbReference type="PROSITE" id="PS50225"/>
    </source>
</evidence>
<dbReference type="GO" id="GO:0016567">
    <property type="term" value="P:protein ubiquitination"/>
    <property type="evidence" value="ECO:0007669"/>
    <property type="project" value="UniProtKB-UniPathway"/>
</dbReference>
<dbReference type="OrthoDB" id="5547302at2759"/>
<dbReference type="SMART" id="SM00969">
    <property type="entry name" value="SOCS_box"/>
    <property type="match status" value="1"/>
</dbReference>
<dbReference type="Proteomes" id="UP000018936">
    <property type="component" value="Unassembled WGS sequence"/>
</dbReference>
<dbReference type="PROSITE" id="PS50225">
    <property type="entry name" value="SOCS"/>
    <property type="match status" value="1"/>
</dbReference>
<proteinExistence type="predicted"/>
<name>V8N2K9_OPHHA</name>
<dbReference type="FunFam" id="1.10.750.20:FF:000001">
    <property type="entry name" value="Ankyrin repeat and SOCS box containing 1"/>
    <property type="match status" value="1"/>
</dbReference>
<evidence type="ECO:0000256" key="1">
    <source>
        <dbReference type="ARBA" id="ARBA00004906"/>
    </source>
</evidence>
<accession>V8N2K9</accession>
<dbReference type="InterPro" id="IPR036036">
    <property type="entry name" value="SOCS_box-like_dom_sf"/>
</dbReference>
<dbReference type="SUPFAM" id="SSF158235">
    <property type="entry name" value="SOCS box-like"/>
    <property type="match status" value="1"/>
</dbReference>
<dbReference type="AlphaFoldDB" id="V8N2K9"/>
<organism evidence="3 4">
    <name type="scientific">Ophiophagus hannah</name>
    <name type="common">King cobra</name>
    <name type="synonym">Naja hannah</name>
    <dbReference type="NCBI Taxonomy" id="8665"/>
    <lineage>
        <taxon>Eukaryota</taxon>
        <taxon>Metazoa</taxon>
        <taxon>Chordata</taxon>
        <taxon>Craniata</taxon>
        <taxon>Vertebrata</taxon>
        <taxon>Euteleostomi</taxon>
        <taxon>Lepidosauria</taxon>
        <taxon>Squamata</taxon>
        <taxon>Bifurcata</taxon>
        <taxon>Unidentata</taxon>
        <taxon>Episquamata</taxon>
        <taxon>Toxicofera</taxon>
        <taxon>Serpentes</taxon>
        <taxon>Colubroidea</taxon>
        <taxon>Elapidae</taxon>
        <taxon>Elapinae</taxon>
        <taxon>Ophiophagus</taxon>
    </lineage>
</organism>
<dbReference type="InterPro" id="IPR001496">
    <property type="entry name" value="SOCS_box"/>
</dbReference>
<dbReference type="Pfam" id="PF07525">
    <property type="entry name" value="SOCS_box"/>
    <property type="match status" value="1"/>
</dbReference>
<evidence type="ECO:0000313" key="4">
    <source>
        <dbReference type="Proteomes" id="UP000018936"/>
    </source>
</evidence>
<gene>
    <name evidence="3" type="ORF">L345_17820</name>
</gene>
<comment type="pathway">
    <text evidence="1">Protein modification; protein ubiquitination.</text>
</comment>
<reference evidence="3 4" key="1">
    <citation type="journal article" date="2013" name="Proc. Natl. Acad. Sci. U.S.A.">
        <title>The king cobra genome reveals dynamic gene evolution and adaptation in the snake venom system.</title>
        <authorList>
            <person name="Vonk F.J."/>
            <person name="Casewell N.R."/>
            <person name="Henkel C.V."/>
            <person name="Heimberg A.M."/>
            <person name="Jansen H.J."/>
            <person name="McCleary R.J."/>
            <person name="Kerkkamp H.M."/>
            <person name="Vos R.A."/>
            <person name="Guerreiro I."/>
            <person name="Calvete J.J."/>
            <person name="Wuster W."/>
            <person name="Woods A.E."/>
            <person name="Logan J.M."/>
            <person name="Harrison R.A."/>
            <person name="Castoe T.A."/>
            <person name="de Koning A.P."/>
            <person name="Pollock D.D."/>
            <person name="Yandell M."/>
            <person name="Calderon D."/>
            <person name="Renjifo C."/>
            <person name="Currier R.B."/>
            <person name="Salgado D."/>
            <person name="Pla D."/>
            <person name="Sanz L."/>
            <person name="Hyder A.S."/>
            <person name="Ribeiro J.M."/>
            <person name="Arntzen J.W."/>
            <person name="van den Thillart G.E."/>
            <person name="Boetzer M."/>
            <person name="Pirovano W."/>
            <person name="Dirks R.P."/>
            <person name="Spaink H.P."/>
            <person name="Duboule D."/>
            <person name="McGlinn E."/>
            <person name="Kini R.M."/>
            <person name="Richardson M.K."/>
        </authorList>
    </citation>
    <scope>NUCLEOTIDE SEQUENCE</scope>
    <source>
        <tissue evidence="3">Blood</tissue>
    </source>
</reference>
<dbReference type="UniPathway" id="UPA00143"/>
<dbReference type="EMBL" id="AZIM01021055">
    <property type="protein sequence ID" value="ETE56469.1"/>
    <property type="molecule type" value="Genomic_DNA"/>
</dbReference>